<evidence type="ECO:0000313" key="6">
    <source>
        <dbReference type="Proteomes" id="UP000557656"/>
    </source>
</evidence>
<feature type="transmembrane region" description="Helical" evidence="1">
    <location>
        <begin position="93"/>
        <end position="114"/>
    </location>
</feature>
<dbReference type="SUPFAM" id="SSF103481">
    <property type="entry name" value="Multidrug resistance efflux transporter EmrE"/>
    <property type="match status" value="2"/>
</dbReference>
<feature type="transmembrane region" description="Helical" evidence="1">
    <location>
        <begin position="57"/>
        <end position="81"/>
    </location>
</feature>
<feature type="transmembrane region" description="Helical" evidence="1">
    <location>
        <begin position="6"/>
        <end position="22"/>
    </location>
</feature>
<dbReference type="Proteomes" id="UP000557656">
    <property type="component" value="Unassembled WGS sequence"/>
</dbReference>
<dbReference type="PANTHER" id="PTHR22911:SF106">
    <property type="entry name" value="INTEGRAL MEMBRANE PROTEIN"/>
    <property type="match status" value="1"/>
</dbReference>
<feature type="transmembrane region" description="Helical" evidence="1">
    <location>
        <begin position="120"/>
        <end position="138"/>
    </location>
</feature>
<proteinExistence type="predicted"/>
<feature type="transmembrane region" description="Helical" evidence="1">
    <location>
        <begin position="150"/>
        <end position="168"/>
    </location>
</feature>
<keyword evidence="6" id="KW-1185">Reference proteome</keyword>
<dbReference type="RefSeq" id="WP_061780788.1">
    <property type="nucleotide sequence ID" value="NZ_JABEOV010000027.1"/>
</dbReference>
<accession>A0A7Y7QUA1</accession>
<dbReference type="PANTHER" id="PTHR22911">
    <property type="entry name" value="ACYL-MALONYL CONDENSING ENZYME-RELATED"/>
    <property type="match status" value="1"/>
</dbReference>
<evidence type="ECO:0000313" key="3">
    <source>
        <dbReference type="EMBL" id="NNG55087.1"/>
    </source>
</evidence>
<evidence type="ECO:0000259" key="2">
    <source>
        <dbReference type="Pfam" id="PF00892"/>
    </source>
</evidence>
<feature type="transmembrane region" description="Helical" evidence="1">
    <location>
        <begin position="272"/>
        <end position="289"/>
    </location>
</feature>
<dbReference type="GO" id="GO:0016020">
    <property type="term" value="C:membrane"/>
    <property type="evidence" value="ECO:0007669"/>
    <property type="project" value="InterPro"/>
</dbReference>
<feature type="domain" description="EamA" evidence="2">
    <location>
        <begin position="5"/>
        <end position="137"/>
    </location>
</feature>
<evidence type="ECO:0000313" key="5">
    <source>
        <dbReference type="Proteomes" id="UP000531581"/>
    </source>
</evidence>
<evidence type="ECO:0000256" key="1">
    <source>
        <dbReference type="SAM" id="Phobius"/>
    </source>
</evidence>
<reference evidence="5 6" key="1">
    <citation type="submission" date="2020-05" db="EMBL/GenBank/DDBJ databases">
        <title>Draft Genome Sequences of Sphingomonas sp. Isolated from the International Space Station.</title>
        <authorList>
            <person name="Bijlani S."/>
            <person name="Singh N.K."/>
            <person name="Mason C.E."/>
            <person name="Wang C.C."/>
            <person name="Venkateswaran K."/>
        </authorList>
    </citation>
    <scope>NUCLEOTIDE SEQUENCE [LARGE SCALE GENOMIC DNA]</scope>
    <source>
        <strain evidence="3 6">IIF7SW-B5</strain>
        <strain evidence="4">ISS-IIF7SWP</strain>
    </source>
</reference>
<dbReference type="AlphaFoldDB" id="A0A7Y7QUA1"/>
<organism evidence="4 5">
    <name type="scientific">Sphingomonas sanguinis</name>
    <dbReference type="NCBI Taxonomy" id="33051"/>
    <lineage>
        <taxon>Bacteria</taxon>
        <taxon>Pseudomonadati</taxon>
        <taxon>Pseudomonadota</taxon>
        <taxon>Alphaproteobacteria</taxon>
        <taxon>Sphingomonadales</taxon>
        <taxon>Sphingomonadaceae</taxon>
        <taxon>Sphingomonas</taxon>
    </lineage>
</organism>
<dbReference type="EMBL" id="JABYQV010000003">
    <property type="protein sequence ID" value="NVP30561.1"/>
    <property type="molecule type" value="Genomic_DNA"/>
</dbReference>
<comment type="caution">
    <text evidence="4">The sequence shown here is derived from an EMBL/GenBank/DDBJ whole genome shotgun (WGS) entry which is preliminary data.</text>
</comment>
<evidence type="ECO:0000313" key="4">
    <source>
        <dbReference type="EMBL" id="NVP30561.1"/>
    </source>
</evidence>
<dbReference type="Proteomes" id="UP000531581">
    <property type="component" value="Unassembled WGS sequence"/>
</dbReference>
<feature type="transmembrane region" description="Helical" evidence="1">
    <location>
        <begin position="243"/>
        <end position="265"/>
    </location>
</feature>
<sequence>MAFSSLLLIVGASFIHATWNLLAKRAAAVGPVFVFAYNLVSVIGYAPWVLYQLSRGSIGWTATGVGFVLLSGLLHLCYSLCLQRGYQVADLSIVYPVARGTGPMLSTIGALLILGEVPTARGLLGLILVVVGIGLIATRGDIAALRKPGGLAGVRWGTATGGLIASYTVADAYAVKTLGIMPVVLDWFANVLRFFLLAPIIAVNPMRARDAMRGYWRLAIGVGLLSPLSYIFVLAALRSGAPLSLVAPMREMSMMVGALLAMLVLREAVGMWRLVGCTVLIAGVIALAGA</sequence>
<dbReference type="InterPro" id="IPR037185">
    <property type="entry name" value="EmrE-like"/>
</dbReference>
<gene>
    <name evidence="3" type="ORF">HKX05_17220</name>
    <name evidence="4" type="ORF">HLV41_05855</name>
</gene>
<feature type="transmembrane region" description="Helical" evidence="1">
    <location>
        <begin position="29"/>
        <end position="51"/>
    </location>
</feature>
<dbReference type="InterPro" id="IPR000620">
    <property type="entry name" value="EamA_dom"/>
</dbReference>
<feature type="transmembrane region" description="Helical" evidence="1">
    <location>
        <begin position="215"/>
        <end position="237"/>
    </location>
</feature>
<keyword evidence="1" id="KW-0472">Membrane</keyword>
<dbReference type="GeneID" id="78487219"/>
<feature type="transmembrane region" description="Helical" evidence="1">
    <location>
        <begin position="180"/>
        <end position="203"/>
    </location>
</feature>
<dbReference type="Pfam" id="PF00892">
    <property type="entry name" value="EamA"/>
    <property type="match status" value="1"/>
</dbReference>
<dbReference type="Gene3D" id="1.10.3730.20">
    <property type="match status" value="2"/>
</dbReference>
<keyword evidence="1" id="KW-1133">Transmembrane helix</keyword>
<protein>
    <submittedName>
        <fullName evidence="4">EamA family transporter</fullName>
    </submittedName>
</protein>
<name>A0A7Y7QUA1_9SPHN</name>
<keyword evidence="1" id="KW-0812">Transmembrane</keyword>
<dbReference type="EMBL" id="JABEOV010000027">
    <property type="protein sequence ID" value="NNG55087.1"/>
    <property type="molecule type" value="Genomic_DNA"/>
</dbReference>